<dbReference type="KEGG" id="cput:CONPUDRAFT_82187"/>
<evidence type="ECO:0000313" key="4">
    <source>
        <dbReference type="Proteomes" id="UP000053558"/>
    </source>
</evidence>
<sequence length="330" mass="36390">MTDILVGIKFDNTLGALFVGFAASAVGFGIFTTQVWTYYGKYPGDKLAYKLLVLALWLLEAGHQALVGHTVYYYSVSNYLNPVPLLLGKPAWSLVIQLAVGALVGTVVKVAFCVRVWRFSYRNWPLTIFLLFLTLAQMGLAVTFTVEAFNIPSLEKLTDIRVVGSVDLGLAVANDVCIAAALCYYLQSMRRAHTRSTADSLINRLTLYAVNTGILTSACSLTTLVLYNLMPQNFIFIGFYFVLSKLYGISFLATMNTRQIIRGRGTDRQGGKTTSFRMVGQENTLGLPMQLPEYETTASKYSDTGSPTKSAMQIEVGVKTDVVHHYGDAW</sequence>
<dbReference type="GeneID" id="19210376"/>
<dbReference type="PANTHER" id="PTHR40465">
    <property type="entry name" value="CHROMOSOME 1, WHOLE GENOME SHOTGUN SEQUENCE"/>
    <property type="match status" value="1"/>
</dbReference>
<dbReference type="OrthoDB" id="3190888at2759"/>
<dbReference type="OMA" id="AFIGHCV"/>
<keyword evidence="1" id="KW-0812">Transmembrane</keyword>
<evidence type="ECO:0000256" key="1">
    <source>
        <dbReference type="SAM" id="Phobius"/>
    </source>
</evidence>
<dbReference type="RefSeq" id="XP_007768561.1">
    <property type="nucleotide sequence ID" value="XM_007770371.1"/>
</dbReference>
<dbReference type="Pfam" id="PF20152">
    <property type="entry name" value="DUF6534"/>
    <property type="match status" value="1"/>
</dbReference>
<name>A0A5M3MPQ1_CONPW</name>
<accession>A0A5M3MPQ1</accession>
<feature type="transmembrane region" description="Helical" evidence="1">
    <location>
        <begin position="51"/>
        <end position="74"/>
    </location>
</feature>
<feature type="transmembrane region" description="Helical" evidence="1">
    <location>
        <begin position="207"/>
        <end position="227"/>
    </location>
</feature>
<comment type="caution">
    <text evidence="3">The sequence shown here is derived from an EMBL/GenBank/DDBJ whole genome shotgun (WGS) entry which is preliminary data.</text>
</comment>
<feature type="transmembrane region" description="Helical" evidence="1">
    <location>
        <begin position="166"/>
        <end position="186"/>
    </location>
</feature>
<keyword evidence="1" id="KW-0472">Membrane</keyword>
<organism evidence="3 4">
    <name type="scientific">Coniophora puteana (strain RWD-64-598)</name>
    <name type="common">Brown rot fungus</name>
    <dbReference type="NCBI Taxonomy" id="741705"/>
    <lineage>
        <taxon>Eukaryota</taxon>
        <taxon>Fungi</taxon>
        <taxon>Dikarya</taxon>
        <taxon>Basidiomycota</taxon>
        <taxon>Agaricomycotina</taxon>
        <taxon>Agaricomycetes</taxon>
        <taxon>Agaricomycetidae</taxon>
        <taxon>Boletales</taxon>
        <taxon>Coniophorineae</taxon>
        <taxon>Coniophoraceae</taxon>
        <taxon>Coniophora</taxon>
    </lineage>
</organism>
<evidence type="ECO:0000259" key="2">
    <source>
        <dbReference type="Pfam" id="PF20152"/>
    </source>
</evidence>
<feature type="transmembrane region" description="Helical" evidence="1">
    <location>
        <begin position="126"/>
        <end position="146"/>
    </location>
</feature>
<reference evidence="4" key="1">
    <citation type="journal article" date="2012" name="Science">
        <title>The Paleozoic origin of enzymatic lignin decomposition reconstructed from 31 fungal genomes.</title>
        <authorList>
            <person name="Floudas D."/>
            <person name="Binder M."/>
            <person name="Riley R."/>
            <person name="Barry K."/>
            <person name="Blanchette R.A."/>
            <person name="Henrissat B."/>
            <person name="Martinez A.T."/>
            <person name="Otillar R."/>
            <person name="Spatafora J.W."/>
            <person name="Yadav J.S."/>
            <person name="Aerts A."/>
            <person name="Benoit I."/>
            <person name="Boyd A."/>
            <person name="Carlson A."/>
            <person name="Copeland A."/>
            <person name="Coutinho P.M."/>
            <person name="de Vries R.P."/>
            <person name="Ferreira P."/>
            <person name="Findley K."/>
            <person name="Foster B."/>
            <person name="Gaskell J."/>
            <person name="Glotzer D."/>
            <person name="Gorecki P."/>
            <person name="Heitman J."/>
            <person name="Hesse C."/>
            <person name="Hori C."/>
            <person name="Igarashi K."/>
            <person name="Jurgens J.A."/>
            <person name="Kallen N."/>
            <person name="Kersten P."/>
            <person name="Kohler A."/>
            <person name="Kuees U."/>
            <person name="Kumar T.K.A."/>
            <person name="Kuo A."/>
            <person name="LaButti K."/>
            <person name="Larrondo L.F."/>
            <person name="Lindquist E."/>
            <person name="Ling A."/>
            <person name="Lombard V."/>
            <person name="Lucas S."/>
            <person name="Lundell T."/>
            <person name="Martin R."/>
            <person name="McLaughlin D.J."/>
            <person name="Morgenstern I."/>
            <person name="Morin E."/>
            <person name="Murat C."/>
            <person name="Nagy L.G."/>
            <person name="Nolan M."/>
            <person name="Ohm R.A."/>
            <person name="Patyshakuliyeva A."/>
            <person name="Rokas A."/>
            <person name="Ruiz-Duenas F.J."/>
            <person name="Sabat G."/>
            <person name="Salamov A."/>
            <person name="Samejima M."/>
            <person name="Schmutz J."/>
            <person name="Slot J.C."/>
            <person name="St John F."/>
            <person name="Stenlid J."/>
            <person name="Sun H."/>
            <person name="Sun S."/>
            <person name="Syed K."/>
            <person name="Tsang A."/>
            <person name="Wiebenga A."/>
            <person name="Young D."/>
            <person name="Pisabarro A."/>
            <person name="Eastwood D.C."/>
            <person name="Martin F."/>
            <person name="Cullen D."/>
            <person name="Grigoriev I.V."/>
            <person name="Hibbett D.S."/>
        </authorList>
    </citation>
    <scope>NUCLEOTIDE SEQUENCE [LARGE SCALE GENOMIC DNA]</scope>
    <source>
        <strain evidence="4">RWD-64-598 SS2</strain>
    </source>
</reference>
<dbReference type="AlphaFoldDB" id="A0A5M3MPQ1"/>
<evidence type="ECO:0000313" key="3">
    <source>
        <dbReference type="EMBL" id="EIW81148.1"/>
    </source>
</evidence>
<keyword evidence="1" id="KW-1133">Transmembrane helix</keyword>
<proteinExistence type="predicted"/>
<protein>
    <recommendedName>
        <fullName evidence="2">DUF6534 domain-containing protein</fullName>
    </recommendedName>
</protein>
<feature type="transmembrane region" description="Helical" evidence="1">
    <location>
        <begin position="94"/>
        <end position="114"/>
    </location>
</feature>
<gene>
    <name evidence="3" type="ORF">CONPUDRAFT_82187</name>
</gene>
<keyword evidence="4" id="KW-1185">Reference proteome</keyword>
<feature type="domain" description="DUF6534" evidence="2">
    <location>
        <begin position="171"/>
        <end position="259"/>
    </location>
</feature>
<dbReference type="InterPro" id="IPR045339">
    <property type="entry name" value="DUF6534"/>
</dbReference>
<dbReference type="EMBL" id="JH711578">
    <property type="protein sequence ID" value="EIW81148.1"/>
    <property type="molecule type" value="Genomic_DNA"/>
</dbReference>
<dbReference type="Proteomes" id="UP000053558">
    <property type="component" value="Unassembled WGS sequence"/>
</dbReference>
<feature type="transmembrane region" description="Helical" evidence="1">
    <location>
        <begin position="233"/>
        <end position="254"/>
    </location>
</feature>
<feature type="transmembrane region" description="Helical" evidence="1">
    <location>
        <begin position="15"/>
        <end position="39"/>
    </location>
</feature>
<dbReference type="PANTHER" id="PTHR40465:SF1">
    <property type="entry name" value="DUF6534 DOMAIN-CONTAINING PROTEIN"/>
    <property type="match status" value="1"/>
</dbReference>